<evidence type="ECO:0000313" key="3">
    <source>
        <dbReference type="EMBL" id="ATQ70286.1"/>
    </source>
</evidence>
<dbReference type="Gene3D" id="3.40.50.720">
    <property type="entry name" value="NAD(P)-binding Rossmann-like Domain"/>
    <property type="match status" value="1"/>
</dbReference>
<dbReference type="GO" id="GO:0016491">
    <property type="term" value="F:oxidoreductase activity"/>
    <property type="evidence" value="ECO:0007669"/>
    <property type="project" value="UniProtKB-KW"/>
</dbReference>
<dbReference type="PRINTS" id="PR00081">
    <property type="entry name" value="GDHRDH"/>
</dbReference>
<sequence length="249" mass="26209">MSAAGKRIVILGATSAIAEATARRWAIEGARLALVARDRDRLEAVAANLTIVGAAEARIIPLDCATADARSRLMQIAEGLGGLDILLLAYGALGDQRMLEKDPAAAQQLIATNFTSAVAWCLAASEILERQRAGVLLVVGSVAGDRGRRSNYIYGACKGGLARLVEGIAHKLAPLGARAVVIKPGFVDTPMTAAIENKGVLWAKPDAVAAIIVKAADQGGPVVYAPAFWRFVMLVIRNIPAPIFHRTKL</sequence>
<dbReference type="EMBL" id="CP023737">
    <property type="protein sequence ID" value="ATQ70286.1"/>
    <property type="molecule type" value="Genomic_DNA"/>
</dbReference>
<dbReference type="KEGG" id="mtw:CQW49_08245"/>
<evidence type="ECO:0000256" key="1">
    <source>
        <dbReference type="ARBA" id="ARBA00006484"/>
    </source>
</evidence>
<dbReference type="Pfam" id="PF00106">
    <property type="entry name" value="adh_short"/>
    <property type="match status" value="1"/>
</dbReference>
<dbReference type="PANTHER" id="PTHR44196:SF1">
    <property type="entry name" value="DEHYDROGENASE_REDUCTASE SDR FAMILY MEMBER 7B"/>
    <property type="match status" value="1"/>
</dbReference>
<dbReference type="InterPro" id="IPR020904">
    <property type="entry name" value="Sc_DH/Rdtase_CS"/>
</dbReference>
<comment type="similarity">
    <text evidence="1">Belongs to the short-chain dehydrogenases/reductases (SDR) family.</text>
</comment>
<protein>
    <submittedName>
        <fullName evidence="3">Acetoacetyl-CoA reductase</fullName>
    </submittedName>
</protein>
<proteinExistence type="inferred from homology"/>
<evidence type="ECO:0000313" key="4">
    <source>
        <dbReference type="Proteomes" id="UP000230709"/>
    </source>
</evidence>
<keyword evidence="4" id="KW-1185">Reference proteome</keyword>
<evidence type="ECO:0000256" key="2">
    <source>
        <dbReference type="ARBA" id="ARBA00023002"/>
    </source>
</evidence>
<accession>A0A2D2D5P3</accession>
<dbReference type="CDD" id="cd05233">
    <property type="entry name" value="SDR_c"/>
    <property type="match status" value="1"/>
</dbReference>
<keyword evidence="2" id="KW-0560">Oxidoreductase</keyword>
<dbReference type="PROSITE" id="PS00061">
    <property type="entry name" value="ADH_SHORT"/>
    <property type="match status" value="1"/>
</dbReference>
<dbReference type="PANTHER" id="PTHR44196">
    <property type="entry name" value="DEHYDROGENASE/REDUCTASE SDR FAMILY MEMBER 7B"/>
    <property type="match status" value="1"/>
</dbReference>
<name>A0A2D2D5P3_METT3</name>
<dbReference type="InterPro" id="IPR036291">
    <property type="entry name" value="NAD(P)-bd_dom_sf"/>
</dbReference>
<dbReference type="STRING" id="595536.GCA_000178815_03497"/>
<dbReference type="InterPro" id="IPR002347">
    <property type="entry name" value="SDR_fam"/>
</dbReference>
<dbReference type="AlphaFoldDB" id="A0A2D2D5P3"/>
<dbReference type="GO" id="GO:0016020">
    <property type="term" value="C:membrane"/>
    <property type="evidence" value="ECO:0007669"/>
    <property type="project" value="TreeGrafter"/>
</dbReference>
<dbReference type="Proteomes" id="UP000230709">
    <property type="component" value="Chromosome"/>
</dbReference>
<gene>
    <name evidence="3" type="ORF">CQW49_08245</name>
</gene>
<dbReference type="SUPFAM" id="SSF51735">
    <property type="entry name" value="NAD(P)-binding Rossmann-fold domains"/>
    <property type="match status" value="1"/>
</dbReference>
<organism evidence="3 4">
    <name type="scientific">Methylosinus trichosporium (strain ATCC 35070 / NCIMB 11131 / UNIQEM 75 / OB3b)</name>
    <dbReference type="NCBI Taxonomy" id="595536"/>
    <lineage>
        <taxon>Bacteria</taxon>
        <taxon>Pseudomonadati</taxon>
        <taxon>Pseudomonadota</taxon>
        <taxon>Alphaproteobacteria</taxon>
        <taxon>Hyphomicrobiales</taxon>
        <taxon>Methylocystaceae</taxon>
        <taxon>Methylosinus</taxon>
    </lineage>
</organism>
<reference evidence="4" key="1">
    <citation type="submission" date="2017-10" db="EMBL/GenBank/DDBJ databases">
        <title>Completed PacBio SMRT sequence of Methylosinus trichosporium OB3b reveals presence of a third large plasmid.</title>
        <authorList>
            <person name="Charles T.C."/>
            <person name="Lynch M.D.J."/>
            <person name="Heil J.R."/>
            <person name="Cheng J."/>
        </authorList>
    </citation>
    <scope>NUCLEOTIDE SEQUENCE [LARGE SCALE GENOMIC DNA]</scope>
    <source>
        <strain evidence="4">OB3b</strain>
    </source>
</reference>
<dbReference type="RefSeq" id="WP_003615300.1">
    <property type="nucleotide sequence ID" value="NZ_ADVE02000001.1"/>
</dbReference>